<geneLocation type="plasmid" evidence="4 5">
    <name>pACIX905</name>
</geneLocation>
<organism evidence="5">
    <name type="scientific">Granulicella tundricola (strain ATCC BAA-1859 / DSM 23138 / MP5ACTX9)</name>
    <dbReference type="NCBI Taxonomy" id="1198114"/>
    <lineage>
        <taxon>Bacteria</taxon>
        <taxon>Pseudomonadati</taxon>
        <taxon>Acidobacteriota</taxon>
        <taxon>Terriglobia</taxon>
        <taxon>Terriglobales</taxon>
        <taxon>Acidobacteriaceae</taxon>
        <taxon>Granulicella</taxon>
    </lineage>
</organism>
<dbReference type="EMBL" id="CP002485">
    <property type="protein sequence ID" value="ADW71528.1"/>
    <property type="molecule type" value="Genomic_DNA"/>
</dbReference>
<keyword evidence="1 2" id="KW-0238">DNA-binding</keyword>
<dbReference type="GO" id="GO:0003677">
    <property type="term" value="F:DNA binding"/>
    <property type="evidence" value="ECO:0007669"/>
    <property type="project" value="UniProtKB-UniRule"/>
</dbReference>
<dbReference type="AlphaFoldDB" id="E8X7U4"/>
<evidence type="ECO:0000313" key="5">
    <source>
        <dbReference type="Proteomes" id="UP000000343"/>
    </source>
</evidence>
<dbReference type="PROSITE" id="PS50977">
    <property type="entry name" value="HTH_TETR_2"/>
    <property type="match status" value="1"/>
</dbReference>
<feature type="DNA-binding region" description="H-T-H motif" evidence="2">
    <location>
        <begin position="44"/>
        <end position="63"/>
    </location>
</feature>
<proteinExistence type="predicted"/>
<evidence type="ECO:0000259" key="3">
    <source>
        <dbReference type="PROSITE" id="PS50977"/>
    </source>
</evidence>
<name>E8X7U4_GRATM</name>
<dbReference type="Gene3D" id="1.10.357.10">
    <property type="entry name" value="Tetracycline Repressor, domain 2"/>
    <property type="match status" value="1"/>
</dbReference>
<feature type="domain" description="HTH tetR-type" evidence="3">
    <location>
        <begin position="21"/>
        <end position="81"/>
    </location>
</feature>
<dbReference type="HOGENOM" id="CLU_1254463_0_0_0"/>
<keyword evidence="4" id="KW-0614">Plasmid</keyword>
<evidence type="ECO:0000256" key="1">
    <source>
        <dbReference type="ARBA" id="ARBA00023125"/>
    </source>
</evidence>
<dbReference type="InterPro" id="IPR001647">
    <property type="entry name" value="HTH_TetR"/>
</dbReference>
<dbReference type="KEGG" id="acm:AciX9_4598"/>
<keyword evidence="5" id="KW-1185">Reference proteome</keyword>
<gene>
    <name evidence="4" type="ordered locus">AciX9_4598</name>
</gene>
<sequence length="220" mass="25351">MMPYAFCMTDGFLVPQQQRSRETLARLITATLVTLEKHGLEGATISRIASEAKIAPASVYRRFRDRNALYRVALLSMLEGAASLEHINEVFGDQTLEAHVHRMVSFTLQQYRLRPGLMRALIRFIGSDSDEEFRARALRSISINFERFADRLLAYREQIKSSNPHKAVIFALLTMGTVIEVRALEQVSMWNELTRFDDEEFVIEVTRNFLGYLGYSDQRH</sequence>
<accession>E8X7U4</accession>
<protein>
    <submittedName>
        <fullName evidence="4">Regulatory protein TetR</fullName>
    </submittedName>
</protein>
<dbReference type="Pfam" id="PF00440">
    <property type="entry name" value="TetR_N"/>
    <property type="match status" value="1"/>
</dbReference>
<dbReference type="Proteomes" id="UP000000343">
    <property type="component" value="Plasmid pACIX905"/>
</dbReference>
<reference evidence="5" key="1">
    <citation type="submission" date="2011-01" db="EMBL/GenBank/DDBJ databases">
        <title>Complete sequence of plasmid5 of Acidobacterium sp. MP5ACTX9.</title>
        <authorList>
            <consortium name="US DOE Joint Genome Institute"/>
            <person name="Lucas S."/>
            <person name="Copeland A."/>
            <person name="Lapidus A."/>
            <person name="Cheng J.-F."/>
            <person name="Goodwin L."/>
            <person name="Pitluck S."/>
            <person name="Teshima H."/>
            <person name="Detter J.C."/>
            <person name="Han C."/>
            <person name="Tapia R."/>
            <person name="Land M."/>
            <person name="Hauser L."/>
            <person name="Kyrpides N."/>
            <person name="Ivanova N."/>
            <person name="Ovchinnikova G."/>
            <person name="Pagani I."/>
            <person name="Rawat S.R."/>
            <person name="Mannisto M."/>
            <person name="Haggblom M.M."/>
            <person name="Woyke T."/>
        </authorList>
    </citation>
    <scope>NUCLEOTIDE SEQUENCE [LARGE SCALE GENOMIC DNA]</scope>
    <source>
        <strain evidence="5">MP5ACTX9</strain>
        <plasmid evidence="5">Plasmid pACIX905</plasmid>
    </source>
</reference>
<dbReference type="SUPFAM" id="SSF46689">
    <property type="entry name" value="Homeodomain-like"/>
    <property type="match status" value="1"/>
</dbReference>
<evidence type="ECO:0000313" key="4">
    <source>
        <dbReference type="EMBL" id="ADW71528.1"/>
    </source>
</evidence>
<evidence type="ECO:0000256" key="2">
    <source>
        <dbReference type="PROSITE-ProRule" id="PRU00335"/>
    </source>
</evidence>
<dbReference type="InterPro" id="IPR009057">
    <property type="entry name" value="Homeodomain-like_sf"/>
</dbReference>